<sequence>MSRRLLSSSAWAIAGNSGQYVVVFFLLVYLAHILSPRDFGLMATVSIGLDLGTRIARWGQVELLQQERYRTDAARNQSLRLSLAIALVCCAVFVAVARPAGAYFASPELETMIYLCAPVFLFTATGSTAEAVLRSQFRFKLLAYRSTVATLIGAGVAIAMANMGYGALTLAVQRLVQACVSGLWIWTAVDWRPSLSRRMGWSGALAKEGASVMAGTLMPIAVPRTIDLFVGFFMGPVMLGLMRVAFRVNEFIGQLVVMPLVSVANAELSTTAQEPPAMRRSYLRLTQASALLMCPALIGLTLVAEEAIPFIFGKQWLGAVPFVEIIGLLALVAPINYYFAPAMIALGQSRMVMRQGAVQLALGAGLTLVAAHYSLVAIAWAHVARGTIIGALNMLDMRRHMGLAVGTLMRSMAVPWLATAAMALGIMAARAALPLDALAGPVRLLVLIGVGGASYAGALGLIARIGLWPDHAPILRQIMRLRAKTANQAPG</sequence>
<feature type="transmembrane region" description="Helical" evidence="7">
    <location>
        <begin position="416"/>
        <end position="433"/>
    </location>
</feature>
<evidence type="ECO:0000256" key="4">
    <source>
        <dbReference type="ARBA" id="ARBA00022692"/>
    </source>
</evidence>
<feature type="transmembrane region" description="Helical" evidence="7">
    <location>
        <begin position="142"/>
        <end position="165"/>
    </location>
</feature>
<evidence type="ECO:0000256" key="1">
    <source>
        <dbReference type="ARBA" id="ARBA00004651"/>
    </source>
</evidence>
<comment type="caution">
    <text evidence="8">The sequence shown here is derived from an EMBL/GenBank/DDBJ whole genome shotgun (WGS) entry which is preliminary data.</text>
</comment>
<comment type="similarity">
    <text evidence="2">Belongs to the polysaccharide synthase family.</text>
</comment>
<dbReference type="GO" id="GO:0005886">
    <property type="term" value="C:plasma membrane"/>
    <property type="evidence" value="ECO:0007669"/>
    <property type="project" value="UniProtKB-SubCell"/>
</dbReference>
<dbReference type="RefSeq" id="WP_129403451.1">
    <property type="nucleotide sequence ID" value="NZ_SBKP01000003.1"/>
</dbReference>
<feature type="transmembrane region" description="Helical" evidence="7">
    <location>
        <begin position="316"/>
        <end position="339"/>
    </location>
</feature>
<evidence type="ECO:0000256" key="7">
    <source>
        <dbReference type="SAM" id="Phobius"/>
    </source>
</evidence>
<dbReference type="EMBL" id="SBKP01000003">
    <property type="protein sequence ID" value="RXR29914.1"/>
    <property type="molecule type" value="Genomic_DNA"/>
</dbReference>
<feature type="transmembrane region" description="Helical" evidence="7">
    <location>
        <begin position="226"/>
        <end position="245"/>
    </location>
</feature>
<keyword evidence="3" id="KW-1003">Cell membrane</keyword>
<dbReference type="AlphaFoldDB" id="A0A4Q1KM98"/>
<keyword evidence="6 7" id="KW-0472">Membrane</keyword>
<comment type="subcellular location">
    <subcellularLocation>
        <location evidence="1">Cell membrane</location>
        <topology evidence="1">Multi-pass membrane protein</topology>
    </subcellularLocation>
</comment>
<evidence type="ECO:0000256" key="2">
    <source>
        <dbReference type="ARBA" id="ARBA00007430"/>
    </source>
</evidence>
<evidence type="ECO:0000256" key="5">
    <source>
        <dbReference type="ARBA" id="ARBA00022989"/>
    </source>
</evidence>
<keyword evidence="9" id="KW-1185">Reference proteome</keyword>
<accession>A0A4Q1KM98</accession>
<feature type="transmembrane region" description="Helical" evidence="7">
    <location>
        <begin position="112"/>
        <end position="133"/>
    </location>
</feature>
<dbReference type="PANTHER" id="PTHR30250">
    <property type="entry name" value="PST FAMILY PREDICTED COLANIC ACID TRANSPORTER"/>
    <property type="match status" value="1"/>
</dbReference>
<dbReference type="OrthoDB" id="7605542at2"/>
<reference evidence="9" key="1">
    <citation type="submission" date="2019-01" db="EMBL/GenBank/DDBJ databases">
        <title>Cytophagaceae bacterium strain CAR-16.</title>
        <authorList>
            <person name="Chen W.-M."/>
        </authorList>
    </citation>
    <scope>NUCLEOTIDE SEQUENCE [LARGE SCALE GENOMIC DNA]</scope>
    <source>
        <strain evidence="9">CHR27</strain>
    </source>
</reference>
<dbReference type="InterPro" id="IPR050833">
    <property type="entry name" value="Poly_Biosynth_Transport"/>
</dbReference>
<feature type="transmembrane region" description="Helical" evidence="7">
    <location>
        <begin position="445"/>
        <end position="467"/>
    </location>
</feature>
<name>A0A4Q1KM98_9SPHN</name>
<proteinExistence type="inferred from homology"/>
<evidence type="ECO:0000313" key="8">
    <source>
        <dbReference type="EMBL" id="RXR29914.1"/>
    </source>
</evidence>
<organism evidence="8 9">
    <name type="scientific">Sphingobium fluviale</name>
    <dbReference type="NCBI Taxonomy" id="2506423"/>
    <lineage>
        <taxon>Bacteria</taxon>
        <taxon>Pseudomonadati</taxon>
        <taxon>Pseudomonadota</taxon>
        <taxon>Alphaproteobacteria</taxon>
        <taxon>Sphingomonadales</taxon>
        <taxon>Sphingomonadaceae</taxon>
        <taxon>Sphingobium</taxon>
    </lineage>
</organism>
<gene>
    <name evidence="8" type="ORF">EQG66_05085</name>
</gene>
<evidence type="ECO:0000313" key="9">
    <source>
        <dbReference type="Proteomes" id="UP000290958"/>
    </source>
</evidence>
<dbReference type="Pfam" id="PF13440">
    <property type="entry name" value="Polysacc_synt_3"/>
    <property type="match status" value="1"/>
</dbReference>
<dbReference type="Proteomes" id="UP000290958">
    <property type="component" value="Unassembled WGS sequence"/>
</dbReference>
<feature type="transmembrane region" description="Helical" evidence="7">
    <location>
        <begin position="12"/>
        <end position="33"/>
    </location>
</feature>
<feature type="transmembrane region" description="Helical" evidence="7">
    <location>
        <begin position="282"/>
        <end position="304"/>
    </location>
</feature>
<feature type="transmembrane region" description="Helical" evidence="7">
    <location>
        <begin position="39"/>
        <end position="58"/>
    </location>
</feature>
<keyword evidence="4 7" id="KW-0812">Transmembrane</keyword>
<evidence type="ECO:0008006" key="10">
    <source>
        <dbReference type="Google" id="ProtNLM"/>
    </source>
</evidence>
<feature type="transmembrane region" description="Helical" evidence="7">
    <location>
        <begin position="79"/>
        <end position="100"/>
    </location>
</feature>
<evidence type="ECO:0000256" key="6">
    <source>
        <dbReference type="ARBA" id="ARBA00023136"/>
    </source>
</evidence>
<keyword evidence="5 7" id="KW-1133">Transmembrane helix</keyword>
<dbReference type="PANTHER" id="PTHR30250:SF10">
    <property type="entry name" value="LIPOPOLYSACCHARIDE BIOSYNTHESIS PROTEIN WZXC"/>
    <property type="match status" value="1"/>
</dbReference>
<feature type="transmembrane region" description="Helical" evidence="7">
    <location>
        <begin position="351"/>
        <end position="371"/>
    </location>
</feature>
<evidence type="ECO:0000256" key="3">
    <source>
        <dbReference type="ARBA" id="ARBA00022475"/>
    </source>
</evidence>
<protein>
    <recommendedName>
        <fullName evidence="10">Lipopolysaccharide biosynthesis protein</fullName>
    </recommendedName>
</protein>